<evidence type="ECO:0000259" key="1">
    <source>
        <dbReference type="Pfam" id="PF00561"/>
    </source>
</evidence>
<dbReference type="EMBL" id="MHQY01000003">
    <property type="protein sequence ID" value="OHA14754.1"/>
    <property type="molecule type" value="Genomic_DNA"/>
</dbReference>
<organism evidence="2 3">
    <name type="scientific">Candidatus Sungbacteria bacterium RIFCSPLOWO2_12_FULL_41_11</name>
    <dbReference type="NCBI Taxonomy" id="1802286"/>
    <lineage>
        <taxon>Bacteria</taxon>
        <taxon>Candidatus Sungiibacteriota</taxon>
    </lineage>
</organism>
<feature type="domain" description="AB hydrolase-1" evidence="1">
    <location>
        <begin position="26"/>
        <end position="108"/>
    </location>
</feature>
<dbReference type="SUPFAM" id="SSF53474">
    <property type="entry name" value="alpha/beta-Hydrolases"/>
    <property type="match status" value="1"/>
</dbReference>
<reference evidence="2 3" key="1">
    <citation type="journal article" date="2016" name="Nat. Commun.">
        <title>Thousands of microbial genomes shed light on interconnected biogeochemical processes in an aquifer system.</title>
        <authorList>
            <person name="Anantharaman K."/>
            <person name="Brown C.T."/>
            <person name="Hug L.A."/>
            <person name="Sharon I."/>
            <person name="Castelle C.J."/>
            <person name="Probst A.J."/>
            <person name="Thomas B.C."/>
            <person name="Singh A."/>
            <person name="Wilkins M.J."/>
            <person name="Karaoz U."/>
            <person name="Brodie E.L."/>
            <person name="Williams K.H."/>
            <person name="Hubbard S.S."/>
            <person name="Banfield J.F."/>
        </authorList>
    </citation>
    <scope>NUCLEOTIDE SEQUENCE [LARGE SCALE GENOMIC DNA]</scope>
</reference>
<dbReference type="Proteomes" id="UP000177171">
    <property type="component" value="Unassembled WGS sequence"/>
</dbReference>
<name>A0A1G2LTA9_9BACT</name>
<sequence length="252" mass="28155">MGIIKTKNFELAVYSKGNLSSPKLAIIIPGRLDTKDYIHNTSIVDYLANKGYFALSFDPPGTWESPGDIGLYTTTNCLKAVDELMGCFGNRPTLLMGHSRGGTIAMLAGPNNIYVTHFITIFSYYGAPSDPEKGRIVGGKVISYRDLPPGAIKTKEQKKFELPLNYFKDGAQYNALPGLRNCIKPKLFFYGTQDNMNDPKYVKEAYQEAADPKMIHALDSEHDYRYHQKIVEEVNKITGQFLDNLARDVPIA</sequence>
<accession>A0A1G2LTA9</accession>
<dbReference type="Pfam" id="PF00561">
    <property type="entry name" value="Abhydrolase_1"/>
    <property type="match status" value="1"/>
</dbReference>
<dbReference type="InterPro" id="IPR000073">
    <property type="entry name" value="AB_hydrolase_1"/>
</dbReference>
<evidence type="ECO:0000313" key="2">
    <source>
        <dbReference type="EMBL" id="OHA14754.1"/>
    </source>
</evidence>
<protein>
    <recommendedName>
        <fullName evidence="1">AB hydrolase-1 domain-containing protein</fullName>
    </recommendedName>
</protein>
<proteinExistence type="predicted"/>
<comment type="caution">
    <text evidence="2">The sequence shown here is derived from an EMBL/GenBank/DDBJ whole genome shotgun (WGS) entry which is preliminary data.</text>
</comment>
<dbReference type="InterPro" id="IPR029058">
    <property type="entry name" value="AB_hydrolase_fold"/>
</dbReference>
<dbReference type="Gene3D" id="3.40.50.1820">
    <property type="entry name" value="alpha/beta hydrolase"/>
    <property type="match status" value="1"/>
</dbReference>
<evidence type="ECO:0000313" key="3">
    <source>
        <dbReference type="Proteomes" id="UP000177171"/>
    </source>
</evidence>
<dbReference type="AlphaFoldDB" id="A0A1G2LTA9"/>
<gene>
    <name evidence="2" type="ORF">A3G49_03415</name>
</gene>